<sequence>MCNGHKLEVTLLEFRTKLSVNALSEDGSPATTEDLARINAALTRVGGYLDDWQVRCYRDSLGLNIRMRLDPGRNDDGTDRYRTLIVGMEDGKVRNVTEADASPRP</sequence>
<organism evidence="1 2">
    <name type="scientific">Phenylobacterium deserti</name>
    <dbReference type="NCBI Taxonomy" id="1914756"/>
    <lineage>
        <taxon>Bacteria</taxon>
        <taxon>Pseudomonadati</taxon>
        <taxon>Pseudomonadota</taxon>
        <taxon>Alphaproteobacteria</taxon>
        <taxon>Caulobacterales</taxon>
        <taxon>Caulobacteraceae</taxon>
        <taxon>Phenylobacterium</taxon>
    </lineage>
</organism>
<name>A0A328A8T0_9CAUL</name>
<evidence type="ECO:0000313" key="2">
    <source>
        <dbReference type="Proteomes" id="UP000249725"/>
    </source>
</evidence>
<evidence type="ECO:0000313" key="1">
    <source>
        <dbReference type="EMBL" id="RAK50961.1"/>
    </source>
</evidence>
<gene>
    <name evidence="1" type="ORF">DJ018_17530</name>
</gene>
<accession>A0A328A8T0</accession>
<protein>
    <submittedName>
        <fullName evidence="1">Uncharacterized protein</fullName>
    </submittedName>
</protein>
<comment type="caution">
    <text evidence="1">The sequence shown here is derived from an EMBL/GenBank/DDBJ whole genome shotgun (WGS) entry which is preliminary data.</text>
</comment>
<dbReference type="AlphaFoldDB" id="A0A328A8T0"/>
<keyword evidence="2" id="KW-1185">Reference proteome</keyword>
<dbReference type="Proteomes" id="UP000249725">
    <property type="component" value="Unassembled WGS sequence"/>
</dbReference>
<proteinExistence type="predicted"/>
<dbReference type="EMBL" id="QFYR01000005">
    <property type="protein sequence ID" value="RAK50961.1"/>
    <property type="molecule type" value="Genomic_DNA"/>
</dbReference>
<reference evidence="2" key="1">
    <citation type="submission" date="2018-05" db="EMBL/GenBank/DDBJ databases">
        <authorList>
            <person name="Li X."/>
        </authorList>
    </citation>
    <scope>NUCLEOTIDE SEQUENCE [LARGE SCALE GENOMIC DNA]</scope>
    <source>
        <strain evidence="2">YIM 73061</strain>
    </source>
</reference>